<dbReference type="InterPro" id="IPR021810">
    <property type="entry name" value="T1RH-like_C"/>
</dbReference>
<evidence type="ECO:0000313" key="13">
    <source>
        <dbReference type="Proteomes" id="UP001500840"/>
    </source>
</evidence>
<dbReference type="RefSeq" id="WP_345319477.1">
    <property type="nucleotide sequence ID" value="NZ_BAABGA010000010.1"/>
</dbReference>
<keyword evidence="13" id="KW-1185">Reference proteome</keyword>
<protein>
    <recommendedName>
        <fullName evidence="10">Type I restriction enzyme endonuclease subunit</fullName>
        <shortName evidence="10">R protein</shortName>
        <ecNumber evidence="10">3.1.21.3</ecNumber>
    </recommendedName>
</protein>
<dbReference type="InterPro" id="IPR007409">
    <property type="entry name" value="Restrct_endonuc_type1_HsdR_N"/>
</dbReference>
<reference evidence="13" key="1">
    <citation type="journal article" date="2019" name="Int. J. Syst. Evol. Microbiol.">
        <title>The Global Catalogue of Microorganisms (GCM) 10K type strain sequencing project: providing services to taxonomists for standard genome sequencing and annotation.</title>
        <authorList>
            <consortium name="The Broad Institute Genomics Platform"/>
            <consortium name="The Broad Institute Genome Sequencing Center for Infectious Disease"/>
            <person name="Wu L."/>
            <person name="Ma J."/>
        </authorList>
    </citation>
    <scope>NUCLEOTIDE SEQUENCE [LARGE SCALE GENOMIC DNA]</scope>
    <source>
        <strain evidence="13">JCM 17759</strain>
    </source>
</reference>
<evidence type="ECO:0000256" key="8">
    <source>
        <dbReference type="ARBA" id="ARBA00022840"/>
    </source>
</evidence>
<keyword evidence="5 10" id="KW-0680">Restriction system</keyword>
<keyword evidence="7 10" id="KW-0378">Hydrolase</keyword>
<dbReference type="NCBIfam" id="TIGR00348">
    <property type="entry name" value="hsdR"/>
    <property type="match status" value="1"/>
</dbReference>
<dbReference type="Pfam" id="PF22679">
    <property type="entry name" value="T1R_D3-like"/>
    <property type="match status" value="1"/>
</dbReference>
<dbReference type="InterPro" id="IPR004473">
    <property type="entry name" value="Restrct_endonuc_typeI_HsdR"/>
</dbReference>
<evidence type="ECO:0000256" key="9">
    <source>
        <dbReference type="ARBA" id="ARBA00023125"/>
    </source>
</evidence>
<evidence type="ECO:0000256" key="6">
    <source>
        <dbReference type="ARBA" id="ARBA00022759"/>
    </source>
</evidence>
<keyword evidence="4 10" id="KW-0547">Nucleotide-binding</keyword>
<dbReference type="Proteomes" id="UP001500840">
    <property type="component" value="Unassembled WGS sequence"/>
</dbReference>
<comment type="caution">
    <text evidence="12">The sequence shown here is derived from an EMBL/GenBank/DDBJ whole genome shotgun (WGS) entry which is preliminary data.</text>
</comment>
<keyword evidence="9 10" id="KW-0238">DNA-binding</keyword>
<dbReference type="CDD" id="cd18800">
    <property type="entry name" value="SF2_C_EcoR124I-like"/>
    <property type="match status" value="1"/>
</dbReference>
<dbReference type="Gene3D" id="3.40.50.300">
    <property type="entry name" value="P-loop containing nucleotide triphosphate hydrolases"/>
    <property type="match status" value="2"/>
</dbReference>
<comment type="similarity">
    <text evidence="2 10">Belongs to the HsdR family.</text>
</comment>
<gene>
    <name evidence="12" type="ORF">GCM10023156_07250</name>
</gene>
<dbReference type="InterPro" id="IPR040980">
    <property type="entry name" value="SWI2_SNF2"/>
</dbReference>
<evidence type="ECO:0000256" key="10">
    <source>
        <dbReference type="RuleBase" id="RU364115"/>
    </source>
</evidence>
<evidence type="ECO:0000313" key="12">
    <source>
        <dbReference type="EMBL" id="GAA4446382.1"/>
    </source>
</evidence>
<dbReference type="PANTHER" id="PTHR30195">
    <property type="entry name" value="TYPE I SITE-SPECIFIC DEOXYRIBONUCLEASE PROTEIN SUBUNIT M AND R"/>
    <property type="match status" value="1"/>
</dbReference>
<dbReference type="InterPro" id="IPR014001">
    <property type="entry name" value="Helicase_ATP-bd"/>
</dbReference>
<dbReference type="Gene3D" id="3.90.1570.50">
    <property type="match status" value="1"/>
</dbReference>
<dbReference type="SUPFAM" id="SSF52540">
    <property type="entry name" value="P-loop containing nucleoside triphosphate hydrolases"/>
    <property type="match status" value="1"/>
</dbReference>
<dbReference type="PANTHER" id="PTHR30195:SF15">
    <property type="entry name" value="TYPE I RESTRICTION ENZYME HINDI ENDONUCLEASE SUBUNIT"/>
    <property type="match status" value="1"/>
</dbReference>
<keyword evidence="3" id="KW-0540">Nuclease</keyword>
<dbReference type="InterPro" id="IPR027417">
    <property type="entry name" value="P-loop_NTPase"/>
</dbReference>
<evidence type="ECO:0000256" key="4">
    <source>
        <dbReference type="ARBA" id="ARBA00022741"/>
    </source>
</evidence>
<dbReference type="GO" id="GO:0004519">
    <property type="term" value="F:endonuclease activity"/>
    <property type="evidence" value="ECO:0007669"/>
    <property type="project" value="UniProtKB-KW"/>
</dbReference>
<evidence type="ECO:0000256" key="7">
    <source>
        <dbReference type="ARBA" id="ARBA00022801"/>
    </source>
</evidence>
<evidence type="ECO:0000256" key="5">
    <source>
        <dbReference type="ARBA" id="ARBA00022747"/>
    </source>
</evidence>
<dbReference type="CDD" id="cd22332">
    <property type="entry name" value="HsdR_N"/>
    <property type="match status" value="1"/>
</dbReference>
<proteinExistence type="inferred from homology"/>
<evidence type="ECO:0000256" key="3">
    <source>
        <dbReference type="ARBA" id="ARBA00022722"/>
    </source>
</evidence>
<organism evidence="12 13">
    <name type="scientific">Novipirellula rosea</name>
    <dbReference type="NCBI Taxonomy" id="1031540"/>
    <lineage>
        <taxon>Bacteria</taxon>
        <taxon>Pseudomonadati</taxon>
        <taxon>Planctomycetota</taxon>
        <taxon>Planctomycetia</taxon>
        <taxon>Pirellulales</taxon>
        <taxon>Pirellulaceae</taxon>
        <taxon>Novipirellula</taxon>
    </lineage>
</organism>
<evidence type="ECO:0000256" key="2">
    <source>
        <dbReference type="ARBA" id="ARBA00008598"/>
    </source>
</evidence>
<keyword evidence="6 12" id="KW-0255">Endonuclease</keyword>
<comment type="catalytic activity">
    <reaction evidence="1 10">
        <text>Endonucleolytic cleavage of DNA to give random double-stranded fragments with terminal 5'-phosphates, ATP is simultaneously hydrolyzed.</text>
        <dbReference type="EC" id="3.1.21.3"/>
    </reaction>
</comment>
<evidence type="ECO:0000256" key="1">
    <source>
        <dbReference type="ARBA" id="ARBA00000851"/>
    </source>
</evidence>
<dbReference type="Pfam" id="PF11867">
    <property type="entry name" value="T1RH-like_C"/>
    <property type="match status" value="1"/>
</dbReference>
<dbReference type="InterPro" id="IPR055180">
    <property type="entry name" value="HsdR_RecA-like_helicase_dom_2"/>
</dbReference>
<comment type="function">
    <text evidence="10">Subunit R is required for both nuclease and ATPase activities, but not for modification.</text>
</comment>
<dbReference type="SMART" id="SM00487">
    <property type="entry name" value="DEXDc"/>
    <property type="match status" value="1"/>
</dbReference>
<dbReference type="Pfam" id="PF18766">
    <property type="entry name" value="SWI2_SNF2"/>
    <property type="match status" value="1"/>
</dbReference>
<sequence>MAFTGINSEDRLVQATFADYMRDHLGWESVYAFNTEKFGPGGSLGRADERDAVLAPDLKAAIARLNPDLPEVARQQAFDKLTHVDFSRTMVQHNQTFYGYIRDGVPVSWRDAKDEEQHAHARVIDFADGETDGAPNNRFVAVRELKVKGLGVPHYNRRADIVCYVNGLPLVVIELKAVYRNIRQGFDDNLTDYMSKTSINQLFHHNVFVVVSNGDRAKYGSITSKWEHFAEWKRNDEKHKGELDAKVLLDGMLERKRLLDIVENFILFDASRPDGIRKVVARNHQVLGVNNAVASVIKQEELKELFPIQQRLQYRMATVEMPERTTDGKLEYSETADATMHVSESSPRTMELPLVERAHPDLGRLGVFWHTQGSGKSYSMAFFAQKVRRCVPGNFTFVVMTDREDLDDQIFRTFVGCGVANDKTPRAGSGTELKTILKQNHRFVFSLVHKFNQDVKPDEPYSDSADIIVMSDEAHRTQAGKLARNMRLALPNASFIGFTGTPLFKRDHITRRIFGTYISKYDFKRSQEDHSTVRLVYENRGEKLGLARLDLNDKIAEKVEEADLDQDQTRLLEKLLGQDYEVITSDDRLDKLADDFVEHCSMRWQSGKAMFVCIDKITCGRMYAMIEPRWNRRTQELRDQIPIAEAQVAATSDTDLKQKREEDLADLRGRIAWMESTQIAINISEAQNEVRDFAKWGFDIVPHRDLIKRGFTDAGGKNLTLEDAFKKPEHPFRVAIVCAMWLTGFDVECLSTLYIDKPMKAHTLMQAIARANRVYPGKDCGVIVDYNGMLKSLRKALAQYAVGDDDALPPDELAEPIENLVASLIDALEVIEKFLADLGFDVNRFAGAKGFVRIAVIRDGTDAVCVTDETRSRFEIMARELFSRFRALVTEPSIYAYAERHDNIEAIYKKLSEKRDTADVTELLKELHRIVNAAIRAAGPGDDHAEGLTIDLSQIDFEKLKEEFGKVPRKNVALQDIRDVLEKKLAAMLRTNPLMMDYYRRYQEIIADYNREKDRTTVEQTFAALVALAGNLDDEQRRAVEEGLSPQEMAIFDLLKRDKLTKKDREKVKQASQSLLLSIRVLLAPMEHWTRNAQTQAEVETSILDWLFETLPRPPFSEDETNALAGRLYEHVWQQSEAGLLTVGADPS</sequence>
<dbReference type="EC" id="3.1.21.3" evidence="10"/>
<name>A0ABP8MBJ7_9BACT</name>
<dbReference type="Pfam" id="PF04313">
    <property type="entry name" value="HSDR_N"/>
    <property type="match status" value="1"/>
</dbReference>
<dbReference type="EMBL" id="BAABGA010000010">
    <property type="protein sequence ID" value="GAA4446382.1"/>
    <property type="molecule type" value="Genomic_DNA"/>
</dbReference>
<accession>A0ABP8MBJ7</accession>
<evidence type="ECO:0000259" key="11">
    <source>
        <dbReference type="SMART" id="SM00487"/>
    </source>
</evidence>
<dbReference type="InterPro" id="IPR051268">
    <property type="entry name" value="Type-I_R_enzyme_R_subunit"/>
</dbReference>
<feature type="domain" description="Helicase ATP-binding" evidence="11">
    <location>
        <begin position="301"/>
        <end position="528"/>
    </location>
</feature>
<comment type="subunit">
    <text evidence="10">The type I restriction/modification system is composed of three polypeptides R, M and S.</text>
</comment>
<keyword evidence="8 10" id="KW-0067">ATP-binding</keyword>